<evidence type="ECO:0000256" key="1">
    <source>
        <dbReference type="ARBA" id="ARBA00004514"/>
    </source>
</evidence>
<dbReference type="Gene3D" id="3.90.226.10">
    <property type="entry name" value="2-enoyl-CoA Hydratase, Chain A, domain 1"/>
    <property type="match status" value="1"/>
</dbReference>
<name>A0AAD1VQM9_PELCU</name>
<dbReference type="EC" id="4.1.1.94" evidence="7"/>
<dbReference type="CDD" id="cd06558">
    <property type="entry name" value="crotonase-like"/>
    <property type="match status" value="1"/>
</dbReference>
<sequence length="480" mass="52910">MGGLRYFLIHPHVPPIHPLSRYFPSPLSCLGRFLDSLRLSRVSFPPMAAFQSDVPSVSVHPHGSRRYGAVSGGSLGNWHLPLWLVPNRSSSTSFVCSVLCLLYAFSCGPAYGLSRSRFHARLFWACSWAASFPPPPQVPKSPLMLIPVGVNQFGRKEQSKGTALNHSVPPLLDALLFISSKMAALIWRCSFTRAKARWLHQRCLSLYNSSHGFDETKIKEKLAQLSGGSIDLRKGENGIAELCINNPSRMNAFTGTMMIQLEERISELESWQDGKGLIVYGAGNNFCTGSDLNAVKAISSPKEGIMMCMLMQNTLTRMQRLPLISVALIQGKAMGGGSELCTACDFRLMTPGSEIRFVHKQMGLVPGWGGAARLIHLIGSRHTLKLLSGTLRVDPDYALRIGLADDILNYGDDRSLEETQKWMQTYTKGSPLINRAVKKVILSGREKNLEDALRTEKEIFGTVWGGPDNVQALSKGTKHK</sequence>
<evidence type="ECO:0000256" key="3">
    <source>
        <dbReference type="ARBA" id="ARBA00022490"/>
    </source>
</evidence>
<dbReference type="GO" id="GO:0005829">
    <property type="term" value="C:cytosol"/>
    <property type="evidence" value="ECO:0007669"/>
    <property type="project" value="UniProtKB-SubCell"/>
</dbReference>
<keyword evidence="4" id="KW-0456">Lyase</keyword>
<comment type="catalytic activity">
    <reaction evidence="11">
        <text>(S)-methylmalonyl-CoA + H(+) = propanoyl-CoA + CO2</text>
        <dbReference type="Rhea" id="RHEA:61340"/>
        <dbReference type="ChEBI" id="CHEBI:15378"/>
        <dbReference type="ChEBI" id="CHEBI:16526"/>
        <dbReference type="ChEBI" id="CHEBI:57327"/>
        <dbReference type="ChEBI" id="CHEBI:57392"/>
        <dbReference type="EC" id="4.1.1.94"/>
    </reaction>
    <physiologicalReaction direction="left-to-right" evidence="11">
        <dbReference type="Rhea" id="RHEA:61341"/>
    </physiologicalReaction>
</comment>
<proteinExistence type="inferred from homology"/>
<comment type="catalytic activity">
    <reaction evidence="5">
        <text>(2S)-ethylmalonyl-CoA + H(+) = butanoyl-CoA + CO2</text>
        <dbReference type="Rhea" id="RHEA:32131"/>
        <dbReference type="ChEBI" id="CHEBI:15378"/>
        <dbReference type="ChEBI" id="CHEBI:16526"/>
        <dbReference type="ChEBI" id="CHEBI:57371"/>
        <dbReference type="ChEBI" id="CHEBI:60909"/>
        <dbReference type="EC" id="4.1.1.94"/>
    </reaction>
    <physiologicalReaction direction="left-to-right" evidence="5">
        <dbReference type="Rhea" id="RHEA:32132"/>
    </physiologicalReaction>
</comment>
<comment type="function">
    <text evidence="12">Decarboxylates ethylmalonyl-CoA, a potentially toxic metabolite, to form butyryl-CoA, suggesting it might be involved in metabolite proofreading. Acts preferentially on (S)-ethylmalonyl-CoA but also has some activity on the (R)-isomer. Also has methylmalonyl-CoA decarboxylase activity at lower level.</text>
</comment>
<evidence type="ECO:0000256" key="2">
    <source>
        <dbReference type="ARBA" id="ARBA00005254"/>
    </source>
</evidence>
<evidence type="ECO:0000256" key="5">
    <source>
        <dbReference type="ARBA" id="ARBA00036343"/>
    </source>
</evidence>
<protein>
    <recommendedName>
        <fullName evidence="8">Ethylmalonyl-CoA decarboxylase</fullName>
        <ecNumber evidence="7">4.1.1.94</ecNumber>
    </recommendedName>
    <alternativeName>
        <fullName evidence="10">Enoyl-CoA hydratase domain-containing protein 1</fullName>
    </alternativeName>
    <alternativeName>
        <fullName evidence="9">Methylmalonyl-CoA decarboxylase</fullName>
    </alternativeName>
</protein>
<keyword evidence="15" id="KW-1185">Reference proteome</keyword>
<comment type="similarity">
    <text evidence="2 13">Belongs to the enoyl-CoA hydratase/isomerase family.</text>
</comment>
<dbReference type="SUPFAM" id="SSF52096">
    <property type="entry name" value="ClpP/crotonase"/>
    <property type="match status" value="1"/>
</dbReference>
<evidence type="ECO:0000256" key="6">
    <source>
        <dbReference type="ARBA" id="ARBA00036541"/>
    </source>
</evidence>
<comment type="subcellular location">
    <subcellularLocation>
        <location evidence="1">Cytoplasm</location>
        <location evidence="1">Cytosol</location>
    </subcellularLocation>
</comment>
<evidence type="ECO:0000256" key="7">
    <source>
        <dbReference type="ARBA" id="ARBA00038883"/>
    </source>
</evidence>
<evidence type="ECO:0000256" key="12">
    <source>
        <dbReference type="ARBA" id="ARBA00056546"/>
    </source>
</evidence>
<dbReference type="PROSITE" id="PS00166">
    <property type="entry name" value="ENOYL_COA_HYDRATASE"/>
    <property type="match status" value="1"/>
</dbReference>
<evidence type="ECO:0000313" key="15">
    <source>
        <dbReference type="Proteomes" id="UP001295444"/>
    </source>
</evidence>
<organism evidence="14 15">
    <name type="scientific">Pelobates cultripes</name>
    <name type="common">Western spadefoot toad</name>
    <dbReference type="NCBI Taxonomy" id="61616"/>
    <lineage>
        <taxon>Eukaryota</taxon>
        <taxon>Metazoa</taxon>
        <taxon>Chordata</taxon>
        <taxon>Craniata</taxon>
        <taxon>Vertebrata</taxon>
        <taxon>Euteleostomi</taxon>
        <taxon>Amphibia</taxon>
        <taxon>Batrachia</taxon>
        <taxon>Anura</taxon>
        <taxon>Pelobatoidea</taxon>
        <taxon>Pelobatidae</taxon>
        <taxon>Pelobates</taxon>
    </lineage>
</organism>
<dbReference type="Pfam" id="PF00378">
    <property type="entry name" value="ECH_1"/>
    <property type="match status" value="1"/>
</dbReference>
<evidence type="ECO:0000256" key="13">
    <source>
        <dbReference type="RuleBase" id="RU003707"/>
    </source>
</evidence>
<dbReference type="GO" id="GO:0004492">
    <property type="term" value="F:methyl/ethyl malonyl-CoA decarboxylase activity"/>
    <property type="evidence" value="ECO:0007669"/>
    <property type="project" value="UniProtKB-EC"/>
</dbReference>
<dbReference type="EMBL" id="OW240913">
    <property type="protein sequence ID" value="CAH2249729.1"/>
    <property type="molecule type" value="Genomic_DNA"/>
</dbReference>
<dbReference type="Proteomes" id="UP001295444">
    <property type="component" value="Chromosome 02"/>
</dbReference>
<dbReference type="FunFam" id="3.90.226.10:FF:000040">
    <property type="entry name" value="Ethylmalonyl-CoA decarboxylase 1"/>
    <property type="match status" value="1"/>
</dbReference>
<evidence type="ECO:0000313" key="14">
    <source>
        <dbReference type="EMBL" id="CAH2249729.1"/>
    </source>
</evidence>
<dbReference type="AlphaFoldDB" id="A0AAD1VQM9"/>
<dbReference type="PANTHER" id="PTHR11941">
    <property type="entry name" value="ENOYL-COA HYDRATASE-RELATED"/>
    <property type="match status" value="1"/>
</dbReference>
<accession>A0AAD1VQM9</accession>
<dbReference type="InterPro" id="IPR001753">
    <property type="entry name" value="Enoyl-CoA_hydra/iso"/>
</dbReference>
<evidence type="ECO:0000256" key="8">
    <source>
        <dbReference type="ARBA" id="ARBA00039903"/>
    </source>
</evidence>
<dbReference type="PANTHER" id="PTHR11941:SF27">
    <property type="entry name" value="ETHYLMALONYL-COA DECARBOXYLASE"/>
    <property type="match status" value="1"/>
</dbReference>
<gene>
    <name evidence="14" type="ORF">PECUL_23A023193</name>
</gene>
<evidence type="ECO:0000256" key="11">
    <source>
        <dbReference type="ARBA" id="ARBA00047446"/>
    </source>
</evidence>
<comment type="catalytic activity">
    <reaction evidence="6">
        <text>(2R)-ethylmalonyl-CoA + H(+) = butanoyl-CoA + CO2</text>
        <dbReference type="Rhea" id="RHEA:59540"/>
        <dbReference type="ChEBI" id="CHEBI:15378"/>
        <dbReference type="ChEBI" id="CHEBI:16526"/>
        <dbReference type="ChEBI" id="CHEBI:57371"/>
        <dbReference type="ChEBI" id="CHEBI:85316"/>
        <dbReference type="EC" id="4.1.1.94"/>
    </reaction>
    <physiologicalReaction direction="left-to-right" evidence="6">
        <dbReference type="Rhea" id="RHEA:59541"/>
    </physiologicalReaction>
</comment>
<evidence type="ECO:0000256" key="10">
    <source>
        <dbReference type="ARBA" id="ARBA00042182"/>
    </source>
</evidence>
<dbReference type="InterPro" id="IPR018376">
    <property type="entry name" value="Enoyl-CoA_hyd/isom_CS"/>
</dbReference>
<dbReference type="InterPro" id="IPR029045">
    <property type="entry name" value="ClpP/crotonase-like_dom_sf"/>
</dbReference>
<evidence type="ECO:0000256" key="4">
    <source>
        <dbReference type="ARBA" id="ARBA00023239"/>
    </source>
</evidence>
<keyword evidence="3" id="KW-0963">Cytoplasm</keyword>
<reference evidence="14" key="1">
    <citation type="submission" date="2022-03" db="EMBL/GenBank/DDBJ databases">
        <authorList>
            <person name="Alioto T."/>
            <person name="Alioto T."/>
            <person name="Gomez Garrido J."/>
        </authorList>
    </citation>
    <scope>NUCLEOTIDE SEQUENCE</scope>
</reference>
<dbReference type="GO" id="GO:0006635">
    <property type="term" value="P:fatty acid beta-oxidation"/>
    <property type="evidence" value="ECO:0007669"/>
    <property type="project" value="TreeGrafter"/>
</dbReference>
<evidence type="ECO:0000256" key="9">
    <source>
        <dbReference type="ARBA" id="ARBA00042052"/>
    </source>
</evidence>